<protein>
    <recommendedName>
        <fullName evidence="3">C-type lysozyme inhibitor domain-containing protein</fullName>
    </recommendedName>
</protein>
<dbReference type="AlphaFoldDB" id="A0A141BRD2"/>
<feature type="signal peptide" evidence="1">
    <location>
        <begin position="1"/>
        <end position="17"/>
    </location>
</feature>
<evidence type="ECO:0000256" key="1">
    <source>
        <dbReference type="SAM" id="SignalP"/>
    </source>
</evidence>
<dbReference type="GeneID" id="86948651"/>
<organism evidence="2">
    <name type="scientific">Escherichia coli</name>
    <dbReference type="NCBI Taxonomy" id="562"/>
    <lineage>
        <taxon>Bacteria</taxon>
        <taxon>Pseudomonadati</taxon>
        <taxon>Pseudomonadota</taxon>
        <taxon>Gammaproteobacteria</taxon>
        <taxon>Enterobacterales</taxon>
        <taxon>Enterobacteriaceae</taxon>
        <taxon>Escherichia</taxon>
    </lineage>
</organism>
<accession>A0A141BRD2</accession>
<sequence>MKAITFALLFLSSLVVADTTVYQCEMSVADVKNGALTDVIKAPYGAMVVDSGDQFYVVRDDRVLSSPYLTNRNGKLTGVGEDHFVYNKYKGFYGVHASQQSYLFDDCKEVG</sequence>
<keyword evidence="1" id="KW-0732">Signal</keyword>
<evidence type="ECO:0000313" key="2">
    <source>
        <dbReference type="EMBL" id="AKN41056.1"/>
    </source>
</evidence>
<evidence type="ECO:0008006" key="3">
    <source>
        <dbReference type="Google" id="ProtNLM"/>
    </source>
</evidence>
<geneLocation type="plasmid" evidence="2">
    <name>ESBL242</name>
</geneLocation>
<dbReference type="RefSeq" id="WP_172687209.1">
    <property type="nucleotide sequence ID" value="NZ_KP792123.1"/>
</dbReference>
<reference evidence="2" key="1">
    <citation type="submission" date="2015-02" db="EMBL/GenBank/DDBJ databases">
        <title>Factors That Affect the Transfer of a beta-lactam Resistance Conferring Plasmid.</title>
        <authorList>
            <person name="Nandel N."/>
        </authorList>
    </citation>
    <scope>NUCLEOTIDE SEQUENCE</scope>
    <source>
        <strain evidence="2">MG1655 YFP</strain>
        <plasmid evidence="2">ESBL242</plasmid>
    </source>
</reference>
<feature type="chain" id="PRO_5007491877" description="C-type lysozyme inhibitor domain-containing protein" evidence="1">
    <location>
        <begin position="18"/>
        <end position="111"/>
    </location>
</feature>
<name>A0A141BRD2_ECOLX</name>
<keyword evidence="2" id="KW-0614">Plasmid</keyword>
<dbReference type="EMBL" id="KP792123">
    <property type="protein sequence ID" value="AKN41056.1"/>
    <property type="molecule type" value="Genomic_DNA"/>
</dbReference>
<proteinExistence type="predicted"/>